<keyword evidence="1" id="KW-0472">Membrane</keyword>
<sequence>MIQNIIAVLVFLVAAEHIFIMLLEMFYIKSAVAKKAFGVDSKLLERKEVRVLFANQGLYNGFLAAGLFWSFFVPEAMVIPLRIFFLACVIIAALYGSITANKKIIIKQGGLAILAMIIQVASI</sequence>
<dbReference type="InterPro" id="IPR009732">
    <property type="entry name" value="DUF1304"/>
</dbReference>
<feature type="transmembrane region" description="Helical" evidence="1">
    <location>
        <begin position="6"/>
        <end position="28"/>
    </location>
</feature>
<evidence type="ECO:0000256" key="1">
    <source>
        <dbReference type="SAM" id="Phobius"/>
    </source>
</evidence>
<reference evidence="2" key="1">
    <citation type="journal article" date="2023" name="Int. J. Syst. Evol. Microbiol.">
        <title>&lt;i&gt;Clostridium folliculivorans&lt;/i&gt; sp. nov., isolated from soil samples of an organic paddy in Japan.</title>
        <authorList>
            <person name="Tazawa J."/>
            <person name="Kobayashi H."/>
            <person name="Tanizawa Y."/>
            <person name="Uchino A."/>
            <person name="Tanaka F."/>
            <person name="Urashima Y."/>
            <person name="Miura S."/>
            <person name="Sakamoto M."/>
            <person name="Ohkuma M."/>
            <person name="Tohno M."/>
        </authorList>
    </citation>
    <scope>NUCLEOTIDE SEQUENCE</scope>
    <source>
        <strain evidence="2">D1-1</strain>
    </source>
</reference>
<comment type="caution">
    <text evidence="2">The sequence shown here is derived from an EMBL/GenBank/DDBJ whole genome shotgun (WGS) entry which is preliminary data.</text>
</comment>
<name>A0A9W6DCX1_9CLOT</name>
<keyword evidence="1" id="KW-1133">Transmembrane helix</keyword>
<feature type="transmembrane region" description="Helical" evidence="1">
    <location>
        <begin position="49"/>
        <end position="72"/>
    </location>
</feature>
<dbReference type="Pfam" id="PF06993">
    <property type="entry name" value="DUF1304"/>
    <property type="match status" value="1"/>
</dbReference>
<organism evidence="2 3">
    <name type="scientific">Clostridium folliculivorans</name>
    <dbReference type="NCBI Taxonomy" id="2886038"/>
    <lineage>
        <taxon>Bacteria</taxon>
        <taxon>Bacillati</taxon>
        <taxon>Bacillota</taxon>
        <taxon>Clostridia</taxon>
        <taxon>Eubacteriales</taxon>
        <taxon>Clostridiaceae</taxon>
        <taxon>Clostridium</taxon>
    </lineage>
</organism>
<accession>A0A9W6DCX1</accession>
<keyword evidence="1" id="KW-0812">Transmembrane</keyword>
<dbReference type="PANTHER" id="PTHR38446">
    <property type="entry name" value="BLL0914 PROTEIN"/>
    <property type="match status" value="1"/>
</dbReference>
<evidence type="ECO:0000313" key="3">
    <source>
        <dbReference type="Proteomes" id="UP001057868"/>
    </source>
</evidence>
<dbReference type="PANTHER" id="PTHR38446:SF1">
    <property type="entry name" value="BLL0914 PROTEIN"/>
    <property type="match status" value="1"/>
</dbReference>
<evidence type="ECO:0000313" key="2">
    <source>
        <dbReference type="EMBL" id="GKU27436.1"/>
    </source>
</evidence>
<feature type="transmembrane region" description="Helical" evidence="1">
    <location>
        <begin position="78"/>
        <end position="98"/>
    </location>
</feature>
<dbReference type="Proteomes" id="UP001057868">
    <property type="component" value="Unassembled WGS sequence"/>
</dbReference>
<dbReference type="AlphaFoldDB" id="A0A9W6DCX1"/>
<proteinExistence type="predicted"/>
<gene>
    <name evidence="2" type="ORF">CFOLD11_42630</name>
</gene>
<dbReference type="EMBL" id="BQXY01000012">
    <property type="protein sequence ID" value="GKU27436.1"/>
    <property type="molecule type" value="Genomic_DNA"/>
</dbReference>
<keyword evidence="3" id="KW-1185">Reference proteome</keyword>
<protein>
    <submittedName>
        <fullName evidence="2">Membrane protein</fullName>
    </submittedName>
</protein>
<dbReference type="RefSeq" id="WP_261854301.1">
    <property type="nucleotide sequence ID" value="NZ_BQXY01000012.1"/>
</dbReference>